<proteinExistence type="predicted"/>
<organism evidence="1 2">
    <name type="scientific">Saccharopolyspora shandongensis</name>
    <dbReference type="NCBI Taxonomy" id="418495"/>
    <lineage>
        <taxon>Bacteria</taxon>
        <taxon>Bacillati</taxon>
        <taxon>Actinomycetota</taxon>
        <taxon>Actinomycetes</taxon>
        <taxon>Pseudonocardiales</taxon>
        <taxon>Pseudonocardiaceae</taxon>
        <taxon>Saccharopolyspora</taxon>
    </lineage>
</organism>
<keyword evidence="2" id="KW-1185">Reference proteome</keyword>
<dbReference type="RefSeq" id="WP_177226404.1">
    <property type="nucleotide sequence ID" value="NZ_FNOK01000008.1"/>
</dbReference>
<accession>A0A1H2ZSJ7</accession>
<reference evidence="2" key="1">
    <citation type="submission" date="2016-10" db="EMBL/GenBank/DDBJ databases">
        <authorList>
            <person name="Varghese N."/>
            <person name="Submissions S."/>
        </authorList>
    </citation>
    <scope>NUCLEOTIDE SEQUENCE [LARGE SCALE GENOMIC DNA]</scope>
    <source>
        <strain evidence="2">CGMCC 4.3530</strain>
    </source>
</reference>
<protein>
    <submittedName>
        <fullName evidence="1">Uncharacterized protein</fullName>
    </submittedName>
</protein>
<name>A0A1H2ZSJ7_9PSEU</name>
<sequence length="55" mass="6638">MILHKCTETELDDRARRAEHHMNIALESRRWNLAQRYREEMRAVAAECARRDKKA</sequence>
<dbReference type="STRING" id="418495.SAMN05216215_1008177"/>
<gene>
    <name evidence="1" type="ORF">SAMN05216215_1008177</name>
</gene>
<dbReference type="AlphaFoldDB" id="A0A1H2ZSJ7"/>
<evidence type="ECO:0000313" key="2">
    <source>
        <dbReference type="Proteomes" id="UP000199529"/>
    </source>
</evidence>
<dbReference type="EMBL" id="FNOK01000008">
    <property type="protein sequence ID" value="SDX20530.1"/>
    <property type="molecule type" value="Genomic_DNA"/>
</dbReference>
<evidence type="ECO:0000313" key="1">
    <source>
        <dbReference type="EMBL" id="SDX20530.1"/>
    </source>
</evidence>
<dbReference type="Proteomes" id="UP000199529">
    <property type="component" value="Unassembled WGS sequence"/>
</dbReference>